<dbReference type="Proteomes" id="UP001056455">
    <property type="component" value="Chromosome"/>
</dbReference>
<evidence type="ECO:0000313" key="2">
    <source>
        <dbReference type="Proteomes" id="UP001056455"/>
    </source>
</evidence>
<dbReference type="RefSeq" id="WP_252591088.1">
    <property type="nucleotide sequence ID" value="NZ_CP099489.1"/>
</dbReference>
<keyword evidence="2" id="KW-1185">Reference proteome</keyword>
<protein>
    <recommendedName>
        <fullName evidence="3">DUF222 domain-containing protein</fullName>
    </recommendedName>
</protein>
<accession>A0ABY4YPV2</accession>
<reference evidence="1" key="1">
    <citation type="submission" date="2022-06" db="EMBL/GenBank/DDBJ databases">
        <title>Ornithinimicrobium HY1793.</title>
        <authorList>
            <person name="Huang Y."/>
        </authorList>
    </citation>
    <scope>NUCLEOTIDE SEQUENCE</scope>
    <source>
        <strain evidence="1">HY1793</strain>
    </source>
</reference>
<sequence length="276" mass="29217">MTATTTHRAPSYRPAPATTHNAMQRLEAAYRLAKVDPPTRSTEVLAAVNEHPTAASVARDLAAEAIAAPDPGPWIEDALPRIQRAQAADALRAALREHHAAAARAAHPRMVATATEAVADAFSATVAQLAKAAGKLPDGPDPLDLEAVVALDATREHKSALAALSDLATFAGVHDPYLSGDTAPRVAALLPVVDVPQVPQEIRTGLGEGTTNPDAERDNVRAMFRRAERYGADAALIALARGEFGKRLRINLARDGAELVKRTERARIAHTYRTAG</sequence>
<organism evidence="1 2">
    <name type="scientific">Ornithinimicrobium faecis</name>
    <dbReference type="NCBI Taxonomy" id="2934158"/>
    <lineage>
        <taxon>Bacteria</taxon>
        <taxon>Bacillati</taxon>
        <taxon>Actinomycetota</taxon>
        <taxon>Actinomycetes</taxon>
        <taxon>Micrococcales</taxon>
        <taxon>Ornithinimicrobiaceae</taxon>
        <taxon>Ornithinimicrobium</taxon>
    </lineage>
</organism>
<name>A0ABY4YPV2_9MICO</name>
<gene>
    <name evidence="1" type="ORF">NF556_11560</name>
</gene>
<proteinExistence type="predicted"/>
<evidence type="ECO:0000313" key="1">
    <source>
        <dbReference type="EMBL" id="USQ78290.1"/>
    </source>
</evidence>
<evidence type="ECO:0008006" key="3">
    <source>
        <dbReference type="Google" id="ProtNLM"/>
    </source>
</evidence>
<dbReference type="EMBL" id="CP099489">
    <property type="protein sequence ID" value="USQ78290.1"/>
    <property type="molecule type" value="Genomic_DNA"/>
</dbReference>